<sequence>MVSKYTQYEPEPTENVNVQVVSAAIQTKSVSDSNNPGKTETQSGPSANNKPQKMANRDNATKVSKIPTSKSDQSEQPKRISKFFRETKAMKKARLASTKKNLDKKIKDSIKKRTITKQDLLKRSTIDNDNESDEISIHPSDEGMSTDEEETYLSPNIDPRIANYSFIRKDNINNSRATGGVAIVYSNLFPSKPVCINTPLQAVAIQIHIKMPITICTIYLPPHQIISLKELDNLIVQLPTPFILLGDLNGHSTLWGSDATNNRGLQIEKLISDNSLCLLNDSSYTHFHQPSRTFHTIDLAICTPSIFTRWNFSTEDDLYNSDHFPILLTYSDNSITFPKRPARFIFDKANWPLFTVISELTVDMAQSHDINTAVENITNHILAAADIAIPKTSGKQPRLWKPWWDEKYAEAFRNQKRCWDRFRRYPTTENFINFKKAKAMARRIKRRNQNTTWQKNVNSIQCNISSKEMWEKVRKMLGTYKEGHAISFLNHNGQTVSEVRDIANILGAKFSKISSNESYPPVFAAYKQKEERKALNFKTSTCKEYNAPFTVQELTAALNKTRPTSSGPDRIHCNMLKNLSEKSLNVILFLFNRIWTEQCFPALWCKAVVVPIPKPGKDPHSPSHYRPIALTSCLCKLMERIVNTRLVYFLEETGQLSKFQSGFRCTRGTVDNALMLETAVRDAFVTKKHLVSIFFDMDKAYDRAWRYGILRDLYKMGLRGNLPLFIKNFLGRRTFNVRVGDVLSDDFPQYEGVPQGSVLSVILFVIKVNEIVQQLPQYVHGSLYVDDFQIHCAGVNMSFIERQLQTAITAITNWCDKNGFVLSAQKTNCVHFCKLRGMHPHPEIFLNGTSIPMVSEAKFLGIIFDEKLSFRPHILNLKRKCNKTLNLLKILSNTTWGADFSSLLKIYKALVLSKLDYGCTIYGSARKSLLQTLDTIHHQGLRLSSGAFRTSPVQSLYIINQEPALELRRHKIALKYYFKIKSNSAHPMHNKILQPAFGTFYANKKSYIPSFGHRMRSVIQTLNTQNVEIEPKEDGLPPWRGFNIRTIDEFYKLPKSLTSDNVYRQLFYYHRQQHKDFNSAFTDGSKTANHVGSAAVFNNFTVTEKLHEYCTVFTAEVYAILLALNVIGTSQDKKWIIYTDSKGSVEALLNVSNQSHPLLIKAFKKYLRLNEREFQIIFCWIPGHVGISGNEYADLAAKNAKDMKYCFVPLSDIDQVLKLRINEAWQTIWNTQSNNKLHFIQPFIKGFKSTSFNRKMDTKLTRLRIGHTHLTQKHLLKGEPPPTCQACNTILSVQHILIECSIFNNCRLRCFGSAHPFLKDLLGDIPHPNLFQFIKDIGFCNLI</sequence>
<reference evidence="4 5" key="1">
    <citation type="journal article" date="2019" name="Sci. Rep.">
        <title>Orb-weaving spider Araneus ventricosus genome elucidates the spidroin gene catalogue.</title>
        <authorList>
            <person name="Kono N."/>
            <person name="Nakamura H."/>
            <person name="Ohtoshi R."/>
            <person name="Moran D.A.P."/>
            <person name="Shinohara A."/>
            <person name="Yoshida Y."/>
            <person name="Fujiwara M."/>
            <person name="Mori M."/>
            <person name="Tomita M."/>
            <person name="Arakawa K."/>
        </authorList>
    </citation>
    <scope>NUCLEOTIDE SEQUENCE [LARGE SCALE GENOMIC DNA]</scope>
</reference>
<dbReference type="InterPro" id="IPR043502">
    <property type="entry name" value="DNA/RNA_pol_sf"/>
</dbReference>
<feature type="domain" description="RNase H type-1" evidence="3">
    <location>
        <begin position="1074"/>
        <end position="1202"/>
    </location>
</feature>
<dbReference type="CDD" id="cd09276">
    <property type="entry name" value="Rnase_HI_RT_non_LTR"/>
    <property type="match status" value="1"/>
</dbReference>
<comment type="caution">
    <text evidence="4">The sequence shown here is derived from an EMBL/GenBank/DDBJ whole genome shotgun (WGS) entry which is preliminary data.</text>
</comment>
<dbReference type="InterPro" id="IPR012337">
    <property type="entry name" value="RNaseH-like_sf"/>
</dbReference>
<protein>
    <submittedName>
        <fullName evidence="4">Putative RNA-directed DNA polymerase from transposon X-element</fullName>
    </submittedName>
</protein>
<dbReference type="InterPro" id="IPR036397">
    <property type="entry name" value="RNaseH_sf"/>
</dbReference>
<evidence type="ECO:0000313" key="4">
    <source>
        <dbReference type="EMBL" id="GBN92950.1"/>
    </source>
</evidence>
<dbReference type="GO" id="GO:0004523">
    <property type="term" value="F:RNA-DNA hybrid ribonuclease activity"/>
    <property type="evidence" value="ECO:0007669"/>
    <property type="project" value="InterPro"/>
</dbReference>
<dbReference type="Gene3D" id="3.60.10.10">
    <property type="entry name" value="Endonuclease/exonuclease/phosphatase"/>
    <property type="match status" value="1"/>
</dbReference>
<dbReference type="Pfam" id="PF00078">
    <property type="entry name" value="RVT_1"/>
    <property type="match status" value="1"/>
</dbReference>
<dbReference type="GO" id="GO:0003676">
    <property type="term" value="F:nucleic acid binding"/>
    <property type="evidence" value="ECO:0007669"/>
    <property type="project" value="InterPro"/>
</dbReference>
<dbReference type="EMBL" id="BGPR01024683">
    <property type="protein sequence ID" value="GBN92950.1"/>
    <property type="molecule type" value="Genomic_DNA"/>
</dbReference>
<dbReference type="PROSITE" id="PS50878">
    <property type="entry name" value="RT_POL"/>
    <property type="match status" value="1"/>
</dbReference>
<dbReference type="InterPro" id="IPR005135">
    <property type="entry name" value="Endo/exonuclease/phosphatase"/>
</dbReference>
<dbReference type="SUPFAM" id="SSF56672">
    <property type="entry name" value="DNA/RNA polymerases"/>
    <property type="match status" value="1"/>
</dbReference>
<feature type="region of interest" description="Disordered" evidence="1">
    <location>
        <begin position="27"/>
        <end position="79"/>
    </location>
</feature>
<dbReference type="Gene3D" id="3.30.420.10">
    <property type="entry name" value="Ribonuclease H-like superfamily/Ribonuclease H"/>
    <property type="match status" value="1"/>
</dbReference>
<evidence type="ECO:0000259" key="3">
    <source>
        <dbReference type="PROSITE" id="PS50879"/>
    </source>
</evidence>
<keyword evidence="5" id="KW-1185">Reference proteome</keyword>
<feature type="compositionally biased region" description="Polar residues" evidence="1">
    <location>
        <begin position="27"/>
        <end position="51"/>
    </location>
</feature>
<name>A0A4Y2SZ98_ARAVE</name>
<dbReference type="OrthoDB" id="2804491at2759"/>
<accession>A0A4Y2SZ98</accession>
<dbReference type="GO" id="GO:0042575">
    <property type="term" value="C:DNA polymerase complex"/>
    <property type="evidence" value="ECO:0007669"/>
    <property type="project" value="UniProtKB-ARBA"/>
</dbReference>
<evidence type="ECO:0000256" key="1">
    <source>
        <dbReference type="SAM" id="MobiDB-lite"/>
    </source>
</evidence>
<evidence type="ECO:0000259" key="2">
    <source>
        <dbReference type="PROSITE" id="PS50878"/>
    </source>
</evidence>
<dbReference type="Proteomes" id="UP000499080">
    <property type="component" value="Unassembled WGS sequence"/>
</dbReference>
<dbReference type="InterPro" id="IPR052560">
    <property type="entry name" value="RdDP_mobile_element"/>
</dbReference>
<dbReference type="SUPFAM" id="SSF56219">
    <property type="entry name" value="DNase I-like"/>
    <property type="match status" value="1"/>
</dbReference>
<evidence type="ECO:0000313" key="5">
    <source>
        <dbReference type="Proteomes" id="UP000499080"/>
    </source>
</evidence>
<dbReference type="CDD" id="cd01650">
    <property type="entry name" value="RT_nLTR_like"/>
    <property type="match status" value="1"/>
</dbReference>
<keyword evidence="4" id="KW-0548">Nucleotidyltransferase</keyword>
<feature type="domain" description="Reverse transcriptase" evidence="2">
    <location>
        <begin position="593"/>
        <end position="864"/>
    </location>
</feature>
<dbReference type="InterPro" id="IPR000477">
    <property type="entry name" value="RT_dom"/>
</dbReference>
<dbReference type="Pfam" id="PF14529">
    <property type="entry name" value="Exo_endo_phos_2"/>
    <property type="match status" value="1"/>
</dbReference>
<dbReference type="PANTHER" id="PTHR36688:SF2">
    <property type="entry name" value="ENDONUCLEASE_EXONUCLEASE_PHOSPHATASE DOMAIN-CONTAINING PROTEIN"/>
    <property type="match status" value="1"/>
</dbReference>
<dbReference type="GO" id="GO:0003964">
    <property type="term" value="F:RNA-directed DNA polymerase activity"/>
    <property type="evidence" value="ECO:0007669"/>
    <property type="project" value="UniProtKB-KW"/>
</dbReference>
<dbReference type="PROSITE" id="PS50879">
    <property type="entry name" value="RNASE_H_1"/>
    <property type="match status" value="1"/>
</dbReference>
<dbReference type="PANTHER" id="PTHR36688">
    <property type="entry name" value="ENDO/EXONUCLEASE/PHOSPHATASE DOMAIN-CONTAINING PROTEIN"/>
    <property type="match status" value="1"/>
</dbReference>
<gene>
    <name evidence="4" type="primary">X-elementORF2_898</name>
    <name evidence="4" type="ORF">AVEN_198432_1</name>
</gene>
<proteinExistence type="predicted"/>
<dbReference type="InterPro" id="IPR036691">
    <property type="entry name" value="Endo/exonu/phosph_ase_sf"/>
</dbReference>
<dbReference type="InterPro" id="IPR002156">
    <property type="entry name" value="RNaseH_domain"/>
</dbReference>
<keyword evidence="4" id="KW-0695">RNA-directed DNA polymerase</keyword>
<dbReference type="SUPFAM" id="SSF53098">
    <property type="entry name" value="Ribonuclease H-like"/>
    <property type="match status" value="1"/>
</dbReference>
<keyword evidence="4" id="KW-0808">Transferase</keyword>
<dbReference type="Pfam" id="PF00075">
    <property type="entry name" value="RNase_H"/>
    <property type="match status" value="1"/>
</dbReference>
<organism evidence="4 5">
    <name type="scientific">Araneus ventricosus</name>
    <name type="common">Orbweaver spider</name>
    <name type="synonym">Epeira ventricosa</name>
    <dbReference type="NCBI Taxonomy" id="182803"/>
    <lineage>
        <taxon>Eukaryota</taxon>
        <taxon>Metazoa</taxon>
        <taxon>Ecdysozoa</taxon>
        <taxon>Arthropoda</taxon>
        <taxon>Chelicerata</taxon>
        <taxon>Arachnida</taxon>
        <taxon>Araneae</taxon>
        <taxon>Araneomorphae</taxon>
        <taxon>Entelegynae</taxon>
        <taxon>Araneoidea</taxon>
        <taxon>Araneidae</taxon>
        <taxon>Araneus</taxon>
    </lineage>
</organism>